<evidence type="ECO:0000256" key="6">
    <source>
        <dbReference type="ARBA" id="ARBA00023180"/>
    </source>
</evidence>
<feature type="domain" description="Glycosyltransferase 61 catalytic" evidence="11">
    <location>
        <begin position="185"/>
        <end position="287"/>
    </location>
</feature>
<keyword evidence="3" id="KW-0808">Transferase</keyword>
<dbReference type="EC" id="2.4.1.255" evidence="1"/>
<evidence type="ECO:0000256" key="3">
    <source>
        <dbReference type="ARBA" id="ARBA00022679"/>
    </source>
</evidence>
<evidence type="ECO:0000259" key="11">
    <source>
        <dbReference type="Pfam" id="PF04577"/>
    </source>
</evidence>
<comment type="catalytic activity">
    <reaction evidence="10">
        <text>L-threonyl-[protein] + UDP-N-acetyl-alpha-D-glucosamine = 3-O-(N-acetyl-beta-D-glucosaminyl)-L-threonyl-[protein] + UDP + H(+)</text>
        <dbReference type="Rhea" id="RHEA:48908"/>
        <dbReference type="Rhea" id="RHEA-COMP:11060"/>
        <dbReference type="Rhea" id="RHEA-COMP:12252"/>
        <dbReference type="ChEBI" id="CHEBI:15378"/>
        <dbReference type="ChEBI" id="CHEBI:30013"/>
        <dbReference type="ChEBI" id="CHEBI:57705"/>
        <dbReference type="ChEBI" id="CHEBI:58223"/>
        <dbReference type="ChEBI" id="CHEBI:90840"/>
        <dbReference type="EC" id="2.4.1.255"/>
    </reaction>
</comment>
<organism evidence="12 13">
    <name type="scientific">Diaporthe australafricana</name>
    <dbReference type="NCBI Taxonomy" id="127596"/>
    <lineage>
        <taxon>Eukaryota</taxon>
        <taxon>Fungi</taxon>
        <taxon>Dikarya</taxon>
        <taxon>Ascomycota</taxon>
        <taxon>Pezizomycotina</taxon>
        <taxon>Sordariomycetes</taxon>
        <taxon>Sordariomycetidae</taxon>
        <taxon>Diaporthales</taxon>
        <taxon>Diaporthaceae</taxon>
        <taxon>Diaporthe</taxon>
    </lineage>
</organism>
<reference evidence="12 13" key="1">
    <citation type="journal article" date="2024" name="IMA Fungus">
        <title>IMA Genome - F19 : A genome assembly and annotation guide to empower mycologists, including annotated draft genome sequences of Ceratocystis pirilliformis, Diaporthe australafricana, Fusarium ophioides, Paecilomyces lecythidis, and Sporothrix stenoceras.</title>
        <authorList>
            <person name="Aylward J."/>
            <person name="Wilson A.M."/>
            <person name="Visagie C.M."/>
            <person name="Spraker J."/>
            <person name="Barnes I."/>
            <person name="Buitendag C."/>
            <person name="Ceriani C."/>
            <person name="Del Mar Angel L."/>
            <person name="du Plessis D."/>
            <person name="Fuchs T."/>
            <person name="Gasser K."/>
            <person name="Kramer D."/>
            <person name="Li W."/>
            <person name="Munsamy K."/>
            <person name="Piso A."/>
            <person name="Price J.L."/>
            <person name="Sonnekus B."/>
            <person name="Thomas C."/>
            <person name="van der Nest A."/>
            <person name="van Dijk A."/>
            <person name="van Heerden A."/>
            <person name="van Vuuren N."/>
            <person name="Yilmaz N."/>
            <person name="Duong T.A."/>
            <person name="van der Merwe N.A."/>
            <person name="Wingfield M.J."/>
            <person name="Wingfield B.D."/>
        </authorList>
    </citation>
    <scope>NUCLEOTIDE SEQUENCE [LARGE SCALE GENOMIC DNA]</scope>
    <source>
        <strain evidence="12 13">CMW 18300</strain>
    </source>
</reference>
<sequence length="392" mass="45040">MFAPTTPAFSPEYNGAEFEMQCKRQNFDQDLVNDYWGDTGVGNTFKTWKFEDKQDTSRCDKENGTDDWLLLVRRETSDLHNIWHQLMQISQARHTIDALRTAINAETGKTWLSGEDAGRVQVVFDDDRHHALEGLWEIVGKRPIRTSDLAPGTCYGNVIVPLPGSSSPFWSALIGDLKQVCYRQTLLNTLVERVFKHYEIEPRPSGDIRADPTITIINRAENRKFINLNRWVDILRARYPDFNIDVVDFATMGFADQLRLVQNTDVLVGHHGAAMTHTMFMAPESAAVEVLPPYFLQRGFRSLGRMRGLQYFTGQSIWEEHYNNITRGEPLPEGWSPPQEHEGWQKREWTYMLDEDFLGLVDGAVRSQLSRLNDDERLSKLNMDGKARWGGI</sequence>
<dbReference type="InterPro" id="IPR049625">
    <property type="entry name" value="Glyco_transf_61_cat"/>
</dbReference>
<evidence type="ECO:0000313" key="13">
    <source>
        <dbReference type="Proteomes" id="UP001583177"/>
    </source>
</evidence>
<keyword evidence="5" id="KW-0256">Endoplasmic reticulum</keyword>
<dbReference type="EMBL" id="JAWRVE010000031">
    <property type="protein sequence ID" value="KAL1871933.1"/>
    <property type="molecule type" value="Genomic_DNA"/>
</dbReference>
<evidence type="ECO:0000256" key="5">
    <source>
        <dbReference type="ARBA" id="ARBA00022824"/>
    </source>
</evidence>
<dbReference type="PANTHER" id="PTHR20961">
    <property type="entry name" value="GLYCOSYLTRANSFERASE"/>
    <property type="match status" value="1"/>
</dbReference>
<name>A0ABR3X8J3_9PEZI</name>
<dbReference type="Pfam" id="PF04577">
    <property type="entry name" value="Glyco_transf_61"/>
    <property type="match status" value="1"/>
</dbReference>
<evidence type="ECO:0000256" key="1">
    <source>
        <dbReference type="ARBA" id="ARBA00011970"/>
    </source>
</evidence>
<protein>
    <recommendedName>
        <fullName evidence="7">EGF domain-specific O-linked N-acetylglucosamine transferase</fullName>
        <ecNumber evidence="1">2.4.1.255</ecNumber>
    </recommendedName>
    <alternativeName>
        <fullName evidence="8">Extracellular O-linked N-acetylglucosamine transferase</fullName>
    </alternativeName>
</protein>
<keyword evidence="6" id="KW-0325">Glycoprotein</keyword>
<evidence type="ECO:0000256" key="2">
    <source>
        <dbReference type="ARBA" id="ARBA00022676"/>
    </source>
</evidence>
<evidence type="ECO:0000256" key="10">
    <source>
        <dbReference type="ARBA" id="ARBA00049432"/>
    </source>
</evidence>
<evidence type="ECO:0000256" key="9">
    <source>
        <dbReference type="ARBA" id="ARBA00048317"/>
    </source>
</evidence>
<gene>
    <name evidence="12" type="ORF">Daus18300_004569</name>
</gene>
<evidence type="ECO:0000256" key="7">
    <source>
        <dbReference type="ARBA" id="ARBA00040944"/>
    </source>
</evidence>
<comment type="caution">
    <text evidence="12">The sequence shown here is derived from an EMBL/GenBank/DDBJ whole genome shotgun (WGS) entry which is preliminary data.</text>
</comment>
<evidence type="ECO:0000313" key="12">
    <source>
        <dbReference type="EMBL" id="KAL1871933.1"/>
    </source>
</evidence>
<dbReference type="PANTHER" id="PTHR20961:SF148">
    <property type="entry name" value="EGF DOMAIN-SPECIFIC O-LINKED N-ACETYLGLUCOSAMINE TRANSFERASE"/>
    <property type="match status" value="1"/>
</dbReference>
<keyword evidence="13" id="KW-1185">Reference proteome</keyword>
<evidence type="ECO:0000256" key="4">
    <source>
        <dbReference type="ARBA" id="ARBA00022729"/>
    </source>
</evidence>
<dbReference type="InterPro" id="IPR007657">
    <property type="entry name" value="Glycosyltransferase_61"/>
</dbReference>
<dbReference type="Proteomes" id="UP001583177">
    <property type="component" value="Unassembled WGS sequence"/>
</dbReference>
<keyword evidence="2" id="KW-0328">Glycosyltransferase</keyword>
<keyword evidence="4" id="KW-0732">Signal</keyword>
<evidence type="ECO:0000256" key="8">
    <source>
        <dbReference type="ARBA" id="ARBA00042574"/>
    </source>
</evidence>
<accession>A0ABR3X8J3</accession>
<comment type="catalytic activity">
    <reaction evidence="9">
        <text>L-seryl-[protein] + UDP-N-acetyl-alpha-D-glucosamine = 3-O-(N-acetyl-beta-D-glucosaminyl)-L-seryl-[protein] + UDP + H(+)</text>
        <dbReference type="Rhea" id="RHEA:48904"/>
        <dbReference type="Rhea" id="RHEA-COMP:9863"/>
        <dbReference type="Rhea" id="RHEA-COMP:12251"/>
        <dbReference type="ChEBI" id="CHEBI:15378"/>
        <dbReference type="ChEBI" id="CHEBI:29999"/>
        <dbReference type="ChEBI" id="CHEBI:57705"/>
        <dbReference type="ChEBI" id="CHEBI:58223"/>
        <dbReference type="ChEBI" id="CHEBI:90838"/>
        <dbReference type="EC" id="2.4.1.255"/>
    </reaction>
</comment>
<proteinExistence type="predicted"/>